<evidence type="ECO:0008006" key="3">
    <source>
        <dbReference type="Google" id="ProtNLM"/>
    </source>
</evidence>
<comment type="caution">
    <text evidence="1">The sequence shown here is derived from an EMBL/GenBank/DDBJ whole genome shotgun (WGS) entry which is preliminary data.</text>
</comment>
<evidence type="ECO:0000313" key="1">
    <source>
        <dbReference type="EMBL" id="HJB29797.1"/>
    </source>
</evidence>
<accession>A0A9D2LUV4</accession>
<dbReference type="Proteomes" id="UP000823842">
    <property type="component" value="Unassembled WGS sequence"/>
</dbReference>
<gene>
    <name evidence="1" type="ORF">IAA06_13560</name>
</gene>
<dbReference type="AlphaFoldDB" id="A0A9D2LUV4"/>
<dbReference type="EMBL" id="DWYZ01000256">
    <property type="protein sequence ID" value="HJB29797.1"/>
    <property type="molecule type" value="Genomic_DNA"/>
</dbReference>
<protein>
    <recommendedName>
        <fullName evidence="3">50S ribosomal protein L29</fullName>
    </recommendedName>
</protein>
<evidence type="ECO:0000313" key="2">
    <source>
        <dbReference type="Proteomes" id="UP000823842"/>
    </source>
</evidence>
<name>A0A9D2LUV4_9FIRM</name>
<reference evidence="1" key="2">
    <citation type="submission" date="2021-04" db="EMBL/GenBank/DDBJ databases">
        <authorList>
            <person name="Gilroy R."/>
        </authorList>
    </citation>
    <scope>NUCLEOTIDE SEQUENCE</scope>
    <source>
        <strain evidence="1">ChiSjej1B19-5720</strain>
    </source>
</reference>
<proteinExistence type="predicted"/>
<organism evidence="1 2">
    <name type="scientific">Candidatus Blautia faecavium</name>
    <dbReference type="NCBI Taxonomy" id="2838487"/>
    <lineage>
        <taxon>Bacteria</taxon>
        <taxon>Bacillati</taxon>
        <taxon>Bacillota</taxon>
        <taxon>Clostridia</taxon>
        <taxon>Lachnospirales</taxon>
        <taxon>Lachnospiraceae</taxon>
        <taxon>Blautia</taxon>
    </lineage>
</organism>
<reference evidence="1" key="1">
    <citation type="journal article" date="2021" name="PeerJ">
        <title>Extensive microbial diversity within the chicken gut microbiome revealed by metagenomics and culture.</title>
        <authorList>
            <person name="Gilroy R."/>
            <person name="Ravi A."/>
            <person name="Getino M."/>
            <person name="Pursley I."/>
            <person name="Horton D.L."/>
            <person name="Alikhan N.F."/>
            <person name="Baker D."/>
            <person name="Gharbi K."/>
            <person name="Hall N."/>
            <person name="Watson M."/>
            <person name="Adriaenssens E.M."/>
            <person name="Foster-Nyarko E."/>
            <person name="Jarju S."/>
            <person name="Secka A."/>
            <person name="Antonio M."/>
            <person name="Oren A."/>
            <person name="Chaudhuri R.R."/>
            <person name="La Ragione R."/>
            <person name="Hildebrand F."/>
            <person name="Pallen M.J."/>
        </authorList>
    </citation>
    <scope>NUCLEOTIDE SEQUENCE</scope>
    <source>
        <strain evidence="1">ChiSjej1B19-5720</strain>
    </source>
</reference>
<sequence>MNVSERINLLEVRLHKLSARDKDNAGVRRKLLRELNNLKKMEAAAQ</sequence>